<dbReference type="GeneID" id="48274861"/>
<evidence type="ECO:0000313" key="3">
    <source>
        <dbReference type="Proteomes" id="UP000238825"/>
    </source>
</evidence>
<protein>
    <submittedName>
        <fullName evidence="1">Uncharacterized protein</fullName>
    </submittedName>
</protein>
<evidence type="ECO:0000313" key="4">
    <source>
        <dbReference type="Proteomes" id="UP000255295"/>
    </source>
</evidence>
<dbReference type="EMBL" id="CP019980">
    <property type="protein sequence ID" value="AVK95066.1"/>
    <property type="molecule type" value="Genomic_DNA"/>
</dbReference>
<dbReference type="Proteomes" id="UP000238825">
    <property type="component" value="Chromosome"/>
</dbReference>
<name>A0A2S0JVE1_LYSSH</name>
<gene>
    <name evidence="1" type="ORF">LS41612_01530</name>
    <name evidence="2" type="ORF">NCTC10338_04500</name>
</gene>
<reference evidence="2 4" key="2">
    <citation type="submission" date="2018-06" db="EMBL/GenBank/DDBJ databases">
        <authorList>
            <consortium name="Pathogen Informatics"/>
            <person name="Doyle S."/>
        </authorList>
    </citation>
    <scope>NUCLEOTIDE SEQUENCE [LARGE SCALE GENOMIC DNA]</scope>
    <source>
        <strain evidence="2 4">NCTC10338</strain>
    </source>
</reference>
<sequence length="122" mass="13885">MYITSNNSATAAKYAQSVLSNPKIQLTEQQKSDVEAIVKKHNAQKSETYTKAASLTSFTANPYNPFYGVKEPANPYNYSAEEMLQSNARSNLHSVNFTKLKEQLDYRQNVVMRKFQLLRAQL</sequence>
<evidence type="ECO:0000313" key="2">
    <source>
        <dbReference type="EMBL" id="SUV19638.1"/>
    </source>
</evidence>
<organism evidence="1 3">
    <name type="scientific">Lysinibacillus sphaericus</name>
    <name type="common">Bacillus sphaericus</name>
    <dbReference type="NCBI Taxonomy" id="1421"/>
    <lineage>
        <taxon>Bacteria</taxon>
        <taxon>Bacillati</taxon>
        <taxon>Bacillota</taxon>
        <taxon>Bacilli</taxon>
        <taxon>Bacillales</taxon>
        <taxon>Bacillaceae</taxon>
        <taxon>Lysinibacillus</taxon>
    </lineage>
</organism>
<reference evidence="1 3" key="1">
    <citation type="submission" date="2017-03" db="EMBL/GenBank/DDBJ databases">
        <title>The whole genome sequencing and assembly of Lysinibacillus sphaericus DSM 28T strain.</title>
        <authorList>
            <person name="Lee Y.-J."/>
            <person name="Yi H."/>
            <person name="Bahn Y.-S."/>
            <person name="Kim J.F."/>
            <person name="Lee D.-W."/>
        </authorList>
    </citation>
    <scope>NUCLEOTIDE SEQUENCE [LARGE SCALE GENOMIC DNA]</scope>
    <source>
        <strain evidence="1 3">DSM 28</strain>
    </source>
</reference>
<accession>A0A2S0JVE1</accession>
<evidence type="ECO:0000313" key="1">
    <source>
        <dbReference type="EMBL" id="AVK95066.1"/>
    </source>
</evidence>
<dbReference type="EMBL" id="UFSZ01000001">
    <property type="protein sequence ID" value="SUV19638.1"/>
    <property type="molecule type" value="Genomic_DNA"/>
</dbReference>
<dbReference type="AlphaFoldDB" id="A0A2S0JVE1"/>
<proteinExistence type="predicted"/>
<dbReference type="Proteomes" id="UP000255295">
    <property type="component" value="Unassembled WGS sequence"/>
</dbReference>
<dbReference type="RefSeq" id="WP_024364045.1">
    <property type="nucleotide sequence ID" value="NZ_BJNS01000042.1"/>
</dbReference>